<accession>A0A3B1AL12</accession>
<protein>
    <recommendedName>
        <fullName evidence="2">DUF2170 domain-containing protein</fullName>
    </recommendedName>
</protein>
<reference evidence="1" key="1">
    <citation type="submission" date="2018-06" db="EMBL/GenBank/DDBJ databases">
        <authorList>
            <person name="Zhirakovskaya E."/>
        </authorList>
    </citation>
    <scope>NUCLEOTIDE SEQUENCE</scope>
</reference>
<proteinExistence type="predicted"/>
<dbReference type="AlphaFoldDB" id="A0A3B1AL12"/>
<sequence length="135" mass="15069">MTIKLEDLGFRLNEHTTVEGTSFDAILNDNNVLDVICSNVEEFPIKVAFTDTQLLSVTPLFHKSEVKPESIDELNTMLLQLSPVVPLSAIGMQADNYILFGAMSLNTSFENIVHELEVQAENTVEVLESIQQFLL</sequence>
<organism evidence="1">
    <name type="scientific">hydrothermal vent metagenome</name>
    <dbReference type="NCBI Taxonomy" id="652676"/>
    <lineage>
        <taxon>unclassified sequences</taxon>
        <taxon>metagenomes</taxon>
        <taxon>ecological metagenomes</taxon>
    </lineage>
</organism>
<evidence type="ECO:0008006" key="2">
    <source>
        <dbReference type="Google" id="ProtNLM"/>
    </source>
</evidence>
<name>A0A3B1AL12_9ZZZZ</name>
<dbReference type="Pfam" id="PF09938">
    <property type="entry name" value="DUF2170"/>
    <property type="match status" value="1"/>
</dbReference>
<gene>
    <name evidence="1" type="ORF">MNBD_GAMMA22-2831</name>
</gene>
<dbReference type="EMBL" id="UOFS01000045">
    <property type="protein sequence ID" value="VAX00673.1"/>
    <property type="molecule type" value="Genomic_DNA"/>
</dbReference>
<dbReference type="InterPro" id="IPR019231">
    <property type="entry name" value="DUF2170"/>
</dbReference>
<evidence type="ECO:0000313" key="1">
    <source>
        <dbReference type="EMBL" id="VAX00673.1"/>
    </source>
</evidence>